<sequence length="1288" mass="142991">MAVVEMSEPQVFTRAYLETFQQGTPRHPYLTFKLGPRGLQRLVVNIWSHDQGWCDEHLKTQDPFANSQTWFSFGLVDEATTENEAHHDLYEFQRNIRASRDIRCYTNEWNIGIPVEEKNSSNMVHGWIESLAEVEGSTIGVFPLAQHPGWVNSVWKMEVRVYPRTLHGDQLVEPVRLVSLEEELSITRSTVPTTPGGHPDRAGRLNNLGVQLGNRYSRTGAMADLEEAIYTTRQAVEATPENHPDFAGRLNNLGVQLGNRYLRTGAMEDLEEAVQTAQQVVEATPENHPDRAGVLNNLGVRLGNRYSRTGAMEDLEEAIKILRQAVKATPENHPDRTRWLNNLGGQLGNRYLRTGAMEDLGEAIQISRQVVEATPENHPDRAGVLNNLGNRLGNRHLRTGAIEDLEEATQTARQAVEATSENHPDRAGVLNNLGVRLGNRYSRTGAMEDLEEAIEILRQAVKATPEDHPDRAKVLNDLGGRLGDRYSRTGAMENLEEAIYTTRQAVEATPKNHPDLAERLNNLGVQLGNRYSRIGAMEDLEEAIQISRHAVKATPEDHPDRARQLNTLGNRFGNRYSRTGAMEDLGEAVQTARQVVEATPENHPDFAGRLNNLGVRLGDRYSRIGAIEDLEEAIEILRQAVKATPEDHPDRATLLNTLGNRFGNRYLRTGAIEDLGKAIQTARQAVEATPENHPNRAAALNNLGVQLGNRHSRIGAIEDLDESLQLSLTALNLRVSPPSHRITVSRKLLSSPRIFQTIQNACEIAETAVSLVRLLAPQSLQNTDKEHLLSQAAGLGSDAAAIMLQARKGPFAAIQMLETSCGVLMGSLYDLRADVSALKGSYPELSRTFISLRDKLDAPASRSSVKATIGDSISATQREGNQRREADDQLKIVVQKIRGLPGFERFLLPPSEDEVCQAAANGPIVVVNISPHRCDALIVEASGIRTLELPQLSRQDLENKEPQSLDTLVWLWDTIISPVLTELGLAQAVADSEPPHIWWIPIGPLVRFPLHAAGNHFSDHPDTALDRVVSSYSSSIRAIIHGRQQRVASPTDQDEQKIALVAMENTPGVGRLDFAREEIDKVRAFCESMRMKAIEPGLRKDEVLSALETCWIFHFAGHGSTHPANPLQSQLLLDDWEKDPLTVASLLETNLGSGSPFLAYLSACGTGQIKTKELIDEGIHLTAAYQLAGFRHVIGTLWSVDDRLCVDMARMVYEVIQNEALLNNGMSDEAVSRGLHHAMRELRDQWVKDKIAARSKESRDLRPERDAQLDENIERGLPYWVPYVHFGV</sequence>
<dbReference type="PANTHER" id="PTHR19959">
    <property type="entry name" value="KINESIN LIGHT CHAIN"/>
    <property type="match status" value="1"/>
</dbReference>
<proteinExistence type="predicted"/>
<dbReference type="SUPFAM" id="SSF48452">
    <property type="entry name" value="TPR-like"/>
    <property type="match status" value="2"/>
</dbReference>
<dbReference type="Proteomes" id="UP001390339">
    <property type="component" value="Unassembled WGS sequence"/>
</dbReference>
<dbReference type="InterPro" id="IPR011990">
    <property type="entry name" value="TPR-like_helical_dom_sf"/>
</dbReference>
<dbReference type="PANTHER" id="PTHR19959:SF119">
    <property type="entry name" value="FUNGAL LIPASE-LIKE DOMAIN-CONTAINING PROTEIN"/>
    <property type="match status" value="1"/>
</dbReference>
<comment type="caution">
    <text evidence="2">The sequence shown here is derived from an EMBL/GenBank/DDBJ whole genome shotgun (WGS) entry which is preliminary data.</text>
</comment>
<feature type="domain" description="CHAT" evidence="1">
    <location>
        <begin position="967"/>
        <end position="1287"/>
    </location>
</feature>
<dbReference type="InterPro" id="IPR024983">
    <property type="entry name" value="CHAT_dom"/>
</dbReference>
<reference evidence="2 3" key="1">
    <citation type="journal article" date="2024" name="IMA Fungus">
        <title>Apiospora arundinis, a panoply of carbohydrate-active enzymes and secondary metabolites.</title>
        <authorList>
            <person name="Sorensen T."/>
            <person name="Petersen C."/>
            <person name="Muurmann A.T."/>
            <person name="Christiansen J.V."/>
            <person name="Brundto M.L."/>
            <person name="Overgaard C.K."/>
            <person name="Boysen A.T."/>
            <person name="Wollenberg R.D."/>
            <person name="Larsen T.O."/>
            <person name="Sorensen J.L."/>
            <person name="Nielsen K.L."/>
            <person name="Sondergaard T.E."/>
        </authorList>
    </citation>
    <scope>NUCLEOTIDE SEQUENCE [LARGE SCALE GENOMIC DNA]</scope>
    <source>
        <strain evidence="2 3">AAU 773</strain>
    </source>
</reference>
<dbReference type="Gene3D" id="1.20.120.660">
    <property type="entry name" value="IL-4 antagonist (De novo design) like domain"/>
    <property type="match status" value="1"/>
</dbReference>
<gene>
    <name evidence="2" type="ORF">PGQ11_014235</name>
</gene>
<dbReference type="Pfam" id="PF13374">
    <property type="entry name" value="TPR_10"/>
    <property type="match status" value="11"/>
</dbReference>
<accession>A0ABR2HRT6</accession>
<evidence type="ECO:0000313" key="2">
    <source>
        <dbReference type="EMBL" id="KAK8851756.1"/>
    </source>
</evidence>
<evidence type="ECO:0000313" key="3">
    <source>
        <dbReference type="Proteomes" id="UP001390339"/>
    </source>
</evidence>
<dbReference type="Gene3D" id="1.25.40.10">
    <property type="entry name" value="Tetratricopeptide repeat domain"/>
    <property type="match status" value="3"/>
</dbReference>
<keyword evidence="3" id="KW-1185">Reference proteome</keyword>
<organism evidence="2 3">
    <name type="scientific">Apiospora arundinis</name>
    <dbReference type="NCBI Taxonomy" id="335852"/>
    <lineage>
        <taxon>Eukaryota</taxon>
        <taxon>Fungi</taxon>
        <taxon>Dikarya</taxon>
        <taxon>Ascomycota</taxon>
        <taxon>Pezizomycotina</taxon>
        <taxon>Sordariomycetes</taxon>
        <taxon>Xylariomycetidae</taxon>
        <taxon>Amphisphaeriales</taxon>
        <taxon>Apiosporaceae</taxon>
        <taxon>Apiospora</taxon>
    </lineage>
</organism>
<evidence type="ECO:0000259" key="1">
    <source>
        <dbReference type="Pfam" id="PF12770"/>
    </source>
</evidence>
<dbReference type="Pfam" id="PF12770">
    <property type="entry name" value="CHAT"/>
    <property type="match status" value="1"/>
</dbReference>
<protein>
    <submittedName>
        <fullName evidence="2">CHAT domain-containing protein</fullName>
    </submittedName>
</protein>
<name>A0ABR2HRT6_9PEZI</name>
<dbReference type="EMBL" id="JAPCWZ010000009">
    <property type="protein sequence ID" value="KAK8851756.1"/>
    <property type="molecule type" value="Genomic_DNA"/>
</dbReference>